<sequence>MKVAIYQKHCTTPEDIEQHIQYQKDSLPEGYVAVAVFVDVNCQSTGSGAFSQAWDFVSQGHADALYVVRGTVKPGLAKGAARMEETAPTLLFPSGAAPKPQTGQVDEDN</sequence>
<accession>B3T0G0</accession>
<reference evidence="2" key="1">
    <citation type="journal article" date="2008" name="ISME J.">
        <title>Genomic patterns of recombination, clonal divergence and environment in marine microbial populations.</title>
        <authorList>
            <person name="Konstantinidis K.T."/>
            <person name="Delong E.F."/>
        </authorList>
    </citation>
    <scope>NUCLEOTIDE SEQUENCE</scope>
</reference>
<feature type="region of interest" description="Disordered" evidence="1">
    <location>
        <begin position="87"/>
        <end position="109"/>
    </location>
</feature>
<protein>
    <submittedName>
        <fullName evidence="2">Uncharacterized protein</fullName>
    </submittedName>
</protein>
<organism evidence="2">
    <name type="scientific">uncultured marine microorganism HF4000_005H07</name>
    <dbReference type="NCBI Taxonomy" id="455506"/>
    <lineage>
        <taxon>unclassified sequences</taxon>
        <taxon>environmental samples</taxon>
    </lineage>
</organism>
<dbReference type="AlphaFoldDB" id="B3T0G0"/>
<dbReference type="EMBL" id="EU016565">
    <property type="protein sequence ID" value="ABZ06069.1"/>
    <property type="molecule type" value="Genomic_DNA"/>
</dbReference>
<evidence type="ECO:0000256" key="1">
    <source>
        <dbReference type="SAM" id="MobiDB-lite"/>
    </source>
</evidence>
<name>B3T0G0_9ZZZZ</name>
<proteinExistence type="predicted"/>
<gene>
    <name evidence="2" type="ORF">ALOHA_HF4000005H07ctg2g13</name>
</gene>
<evidence type="ECO:0000313" key="2">
    <source>
        <dbReference type="EMBL" id="ABZ06069.1"/>
    </source>
</evidence>